<dbReference type="InterPro" id="IPR036939">
    <property type="entry name" value="Cu2_ascorb_mOase_N_sf"/>
</dbReference>
<dbReference type="CDD" id="cd09631">
    <property type="entry name" value="DOMON_DOH"/>
    <property type="match status" value="1"/>
</dbReference>
<feature type="non-terminal residue" evidence="3">
    <location>
        <position position="1"/>
    </location>
</feature>
<dbReference type="Gene3D" id="2.60.120.310">
    <property type="entry name" value="Copper type II, ascorbate-dependent monooxygenase, N-terminal domain"/>
    <property type="match status" value="1"/>
</dbReference>
<reference evidence="3" key="1">
    <citation type="submission" date="2021-02" db="EMBL/GenBank/DDBJ databases">
        <authorList>
            <person name="Nowell W R."/>
        </authorList>
    </citation>
    <scope>NUCLEOTIDE SEQUENCE</scope>
</reference>
<proteinExistence type="inferred from homology"/>
<dbReference type="Proteomes" id="UP000663864">
    <property type="component" value="Unassembled WGS sequence"/>
</dbReference>
<dbReference type="GO" id="GO:0004500">
    <property type="term" value="F:dopamine beta-monooxygenase activity"/>
    <property type="evidence" value="ECO:0007669"/>
    <property type="project" value="InterPro"/>
</dbReference>
<dbReference type="AlphaFoldDB" id="A0A815PMC2"/>
<dbReference type="InterPro" id="IPR005018">
    <property type="entry name" value="DOMON_domain"/>
</dbReference>
<comment type="caution">
    <text evidence="3">The sequence shown here is derived from an EMBL/GenBank/DDBJ whole genome shotgun (WGS) entry which is preliminary data.</text>
</comment>
<dbReference type="EMBL" id="CAJNOT010004954">
    <property type="protein sequence ID" value="CAF1450939.1"/>
    <property type="molecule type" value="Genomic_DNA"/>
</dbReference>
<evidence type="ECO:0000313" key="4">
    <source>
        <dbReference type="Proteomes" id="UP000663864"/>
    </source>
</evidence>
<sequence length="202" mass="22701">GGMVGADIGVGWVDNRGTVHFQDRHALNTSRPIIDNTTNDWIALQGKEVNGWTAIQFKRLLDTCDSMDVSIKYLLPPIDLIYYCKVFKIPERFSTKRHAIGYQILVESNNLDIVHHMNTYECDSRVTFDDSNLPEGECDDAVDALDKCRSNVANGWGVGGDQMVEYPPEAGYPVGGDFSNKYYMVEIHFDNRKIASSVKNLC</sequence>
<dbReference type="SUPFAM" id="SSF49742">
    <property type="entry name" value="PHM/PNGase F"/>
    <property type="match status" value="1"/>
</dbReference>
<gene>
    <name evidence="3" type="ORF">ZHD862_LOCUS35266</name>
</gene>
<dbReference type="InterPro" id="IPR000323">
    <property type="entry name" value="Cu2_ascorb_mOase_N"/>
</dbReference>
<dbReference type="InterPro" id="IPR000945">
    <property type="entry name" value="DBH-like"/>
</dbReference>
<evidence type="ECO:0000259" key="2">
    <source>
        <dbReference type="PROSITE" id="PS50836"/>
    </source>
</evidence>
<dbReference type="GO" id="GO:0042421">
    <property type="term" value="P:norepinephrine biosynthetic process"/>
    <property type="evidence" value="ECO:0007669"/>
    <property type="project" value="TreeGrafter"/>
</dbReference>
<dbReference type="InterPro" id="IPR045266">
    <property type="entry name" value="DOH_DOMON"/>
</dbReference>
<comment type="similarity">
    <text evidence="1">Belongs to the copper type II ascorbate-dependent monooxygenase family.</text>
</comment>
<dbReference type="InterPro" id="IPR008977">
    <property type="entry name" value="PHM/PNGase_F_dom_sf"/>
</dbReference>
<dbReference type="GO" id="GO:0030667">
    <property type="term" value="C:secretory granule membrane"/>
    <property type="evidence" value="ECO:0007669"/>
    <property type="project" value="TreeGrafter"/>
</dbReference>
<name>A0A815PMC2_9BILA</name>
<feature type="domain" description="DOMON" evidence="2">
    <location>
        <begin position="1"/>
        <end position="85"/>
    </location>
</feature>
<dbReference type="GO" id="GO:0006589">
    <property type="term" value="P:octopamine biosynthetic process"/>
    <property type="evidence" value="ECO:0007669"/>
    <property type="project" value="TreeGrafter"/>
</dbReference>
<dbReference type="GO" id="GO:0005615">
    <property type="term" value="C:extracellular space"/>
    <property type="evidence" value="ECO:0007669"/>
    <property type="project" value="TreeGrafter"/>
</dbReference>
<organism evidence="3 4">
    <name type="scientific">Rotaria sordida</name>
    <dbReference type="NCBI Taxonomy" id="392033"/>
    <lineage>
        <taxon>Eukaryota</taxon>
        <taxon>Metazoa</taxon>
        <taxon>Spiralia</taxon>
        <taxon>Gnathifera</taxon>
        <taxon>Rotifera</taxon>
        <taxon>Eurotatoria</taxon>
        <taxon>Bdelloidea</taxon>
        <taxon>Philodinida</taxon>
        <taxon>Philodinidae</taxon>
        <taxon>Rotaria</taxon>
    </lineage>
</organism>
<dbReference type="PANTHER" id="PTHR10157:SF23">
    <property type="entry name" value="MOXD1 HOMOLOG 1"/>
    <property type="match status" value="1"/>
</dbReference>
<evidence type="ECO:0000313" key="3">
    <source>
        <dbReference type="EMBL" id="CAF1450939.1"/>
    </source>
</evidence>
<dbReference type="GO" id="GO:0042420">
    <property type="term" value="P:dopamine catabolic process"/>
    <property type="evidence" value="ECO:0007669"/>
    <property type="project" value="TreeGrafter"/>
</dbReference>
<dbReference type="PROSITE" id="PS50836">
    <property type="entry name" value="DOMON"/>
    <property type="match status" value="1"/>
</dbReference>
<dbReference type="GO" id="GO:0005507">
    <property type="term" value="F:copper ion binding"/>
    <property type="evidence" value="ECO:0007669"/>
    <property type="project" value="InterPro"/>
</dbReference>
<dbReference type="Pfam" id="PF03351">
    <property type="entry name" value="DOMON"/>
    <property type="match status" value="1"/>
</dbReference>
<accession>A0A815PMC2</accession>
<evidence type="ECO:0000256" key="1">
    <source>
        <dbReference type="ARBA" id="ARBA00010676"/>
    </source>
</evidence>
<protein>
    <recommendedName>
        <fullName evidence="2">DOMON domain-containing protein</fullName>
    </recommendedName>
</protein>
<dbReference type="PANTHER" id="PTHR10157">
    <property type="entry name" value="DOPAMINE BETA HYDROXYLASE RELATED"/>
    <property type="match status" value="1"/>
</dbReference>
<dbReference type="Pfam" id="PF01082">
    <property type="entry name" value="Cu2_monooxygen"/>
    <property type="match status" value="1"/>
</dbReference>